<dbReference type="InterPro" id="IPR002110">
    <property type="entry name" value="Ankyrin_rpt"/>
</dbReference>
<evidence type="ECO:0000256" key="1">
    <source>
        <dbReference type="ARBA" id="ARBA00022737"/>
    </source>
</evidence>
<dbReference type="SUPFAM" id="SSF48403">
    <property type="entry name" value="Ankyrin repeat"/>
    <property type="match status" value="1"/>
</dbReference>
<keyword evidence="1" id="KW-0677">Repeat</keyword>
<sequence>MSMFFKPQSQQKKTYNLNGNLNEQCRDAIKNGDNEGVKTLLEAKANPNYKDGSGNSLLHMAAMFDRTEAVKSLMRLGASVTALNAQKETPIGVAPVMLADRMKKWSEQQKKFLGSKS</sequence>
<reference evidence="4" key="1">
    <citation type="submission" date="2021-01" db="EMBL/GenBank/DDBJ databases">
        <authorList>
            <person name="Corre E."/>
            <person name="Pelletier E."/>
            <person name="Niang G."/>
            <person name="Scheremetjew M."/>
            <person name="Finn R."/>
            <person name="Kale V."/>
            <person name="Holt S."/>
            <person name="Cochrane G."/>
            <person name="Meng A."/>
            <person name="Brown T."/>
            <person name="Cohen L."/>
        </authorList>
    </citation>
    <scope>NUCLEOTIDE SEQUENCE</scope>
    <source>
        <strain evidence="4">CCMP622</strain>
    </source>
</reference>
<evidence type="ECO:0000256" key="2">
    <source>
        <dbReference type="ARBA" id="ARBA00023043"/>
    </source>
</evidence>
<accession>A0A7S2TVV6</accession>
<dbReference type="EMBL" id="HBHP01021522">
    <property type="protein sequence ID" value="CAD9769419.1"/>
    <property type="molecule type" value="Transcribed_RNA"/>
</dbReference>
<dbReference type="Gene3D" id="1.25.40.20">
    <property type="entry name" value="Ankyrin repeat-containing domain"/>
    <property type="match status" value="1"/>
</dbReference>
<evidence type="ECO:0000313" key="4">
    <source>
        <dbReference type="EMBL" id="CAD9769419.1"/>
    </source>
</evidence>
<organism evidence="4">
    <name type="scientific">Lotharella oceanica</name>
    <dbReference type="NCBI Taxonomy" id="641309"/>
    <lineage>
        <taxon>Eukaryota</taxon>
        <taxon>Sar</taxon>
        <taxon>Rhizaria</taxon>
        <taxon>Cercozoa</taxon>
        <taxon>Chlorarachniophyceae</taxon>
        <taxon>Lotharella</taxon>
    </lineage>
</organism>
<evidence type="ECO:0008006" key="5">
    <source>
        <dbReference type="Google" id="ProtNLM"/>
    </source>
</evidence>
<proteinExistence type="predicted"/>
<name>A0A7S2TVV6_9EUKA</name>
<dbReference type="AlphaFoldDB" id="A0A7S2TVV6"/>
<dbReference type="Pfam" id="PF13637">
    <property type="entry name" value="Ank_4"/>
    <property type="match status" value="1"/>
</dbReference>
<dbReference type="SMART" id="SM00248">
    <property type="entry name" value="ANK"/>
    <property type="match status" value="2"/>
</dbReference>
<gene>
    <name evidence="4" type="ORF">LSP00402_LOCUS13401</name>
</gene>
<dbReference type="PROSITE" id="PS50297">
    <property type="entry name" value="ANK_REP_REGION"/>
    <property type="match status" value="1"/>
</dbReference>
<dbReference type="PANTHER" id="PTHR24171">
    <property type="entry name" value="ANKYRIN REPEAT DOMAIN-CONTAINING PROTEIN 39-RELATED"/>
    <property type="match status" value="1"/>
</dbReference>
<evidence type="ECO:0000256" key="3">
    <source>
        <dbReference type="PROSITE-ProRule" id="PRU00023"/>
    </source>
</evidence>
<dbReference type="PROSITE" id="PS50088">
    <property type="entry name" value="ANK_REPEAT"/>
    <property type="match status" value="1"/>
</dbReference>
<protein>
    <recommendedName>
        <fullName evidence="5">Ankyrin repeat domain-containing protein</fullName>
    </recommendedName>
</protein>
<feature type="repeat" description="ANK" evidence="3">
    <location>
        <begin position="53"/>
        <end position="85"/>
    </location>
</feature>
<keyword evidence="2 3" id="KW-0040">ANK repeat</keyword>
<dbReference type="InterPro" id="IPR036770">
    <property type="entry name" value="Ankyrin_rpt-contain_sf"/>
</dbReference>